<dbReference type="PATRIC" id="fig|742817.3.peg.428"/>
<evidence type="ECO:0000313" key="6">
    <source>
        <dbReference type="Proteomes" id="UP000004892"/>
    </source>
</evidence>
<dbReference type="STRING" id="742817.HMPREF9449_00401"/>
<dbReference type="GO" id="GO:0016887">
    <property type="term" value="F:ATP hydrolysis activity"/>
    <property type="evidence" value="ECO:0007669"/>
    <property type="project" value="TreeGrafter"/>
</dbReference>
<dbReference type="Gene3D" id="3.30.450.90">
    <property type="match status" value="1"/>
</dbReference>
<dbReference type="PANTHER" id="PTHR30258:SF1">
    <property type="entry name" value="PROTEIN TRANSPORT PROTEIN HOFB HOMOLOG"/>
    <property type="match status" value="1"/>
</dbReference>
<dbReference type="GO" id="GO:0005524">
    <property type="term" value="F:ATP binding"/>
    <property type="evidence" value="ECO:0007669"/>
    <property type="project" value="UniProtKB-KW"/>
</dbReference>
<feature type="domain" description="Bacterial type II secretion system protein E" evidence="4">
    <location>
        <begin position="297"/>
        <end position="311"/>
    </location>
</feature>
<evidence type="ECO:0000313" key="5">
    <source>
        <dbReference type="EMBL" id="EHP50712.1"/>
    </source>
</evidence>
<evidence type="ECO:0000256" key="1">
    <source>
        <dbReference type="ARBA" id="ARBA00006611"/>
    </source>
</evidence>
<evidence type="ECO:0000256" key="2">
    <source>
        <dbReference type="ARBA" id="ARBA00022741"/>
    </source>
</evidence>
<dbReference type="PANTHER" id="PTHR30258">
    <property type="entry name" value="TYPE II SECRETION SYSTEM PROTEIN GSPE-RELATED"/>
    <property type="match status" value="1"/>
</dbReference>
<dbReference type="GeneID" id="98068055"/>
<reference evidence="5 6" key="1">
    <citation type="submission" date="2012-01" db="EMBL/GenBank/DDBJ databases">
        <title>The Genome Sequence of Odoribacter laneus YIT 12061.</title>
        <authorList>
            <consortium name="The Broad Institute Genome Sequencing Platform"/>
            <person name="Earl A."/>
            <person name="Ward D."/>
            <person name="Feldgarden M."/>
            <person name="Gevers D."/>
            <person name="Morotomi M."/>
            <person name="Young S.K."/>
            <person name="Zeng Q."/>
            <person name="Gargeya S."/>
            <person name="Fitzgerald M."/>
            <person name="Haas B."/>
            <person name="Abouelleil A."/>
            <person name="Alvarado L."/>
            <person name="Arachchi H.M."/>
            <person name="Berlin A."/>
            <person name="Chapman S.B."/>
            <person name="Gearin G."/>
            <person name="Goldberg J."/>
            <person name="Griggs A."/>
            <person name="Gujja S."/>
            <person name="Hansen M."/>
            <person name="Heiman D."/>
            <person name="Howarth C."/>
            <person name="Larimer J."/>
            <person name="Lui A."/>
            <person name="MacDonald P.J.P."/>
            <person name="McCowen C."/>
            <person name="Montmayeur A."/>
            <person name="Murphy C."/>
            <person name="Neiman D."/>
            <person name="Pearson M."/>
            <person name="Priest M."/>
            <person name="Roberts A."/>
            <person name="Saif S."/>
            <person name="Shea T."/>
            <person name="Sisk P."/>
            <person name="Stolte C."/>
            <person name="Sykes S."/>
            <person name="Wortman J."/>
            <person name="Nusbaum C."/>
            <person name="Birren B."/>
        </authorList>
    </citation>
    <scope>NUCLEOTIDE SEQUENCE [LARGE SCALE GENOMIC DNA]</scope>
    <source>
        <strain evidence="5 6">YIT 12061</strain>
    </source>
</reference>
<dbReference type="PROSITE" id="PS00662">
    <property type="entry name" value="T2SP_E"/>
    <property type="match status" value="1"/>
</dbReference>
<keyword evidence="3" id="KW-0067">ATP-binding</keyword>
<proteinExistence type="inferred from homology"/>
<name>H1DDR5_9BACT</name>
<organism evidence="5 6">
    <name type="scientific">Odoribacter laneus YIT 12061</name>
    <dbReference type="NCBI Taxonomy" id="742817"/>
    <lineage>
        <taxon>Bacteria</taxon>
        <taxon>Pseudomonadati</taxon>
        <taxon>Bacteroidota</taxon>
        <taxon>Bacteroidia</taxon>
        <taxon>Bacteroidales</taxon>
        <taxon>Odoribacteraceae</taxon>
        <taxon>Odoribacter</taxon>
    </lineage>
</organism>
<gene>
    <name evidence="5" type="ORF">HMPREF9449_00401</name>
</gene>
<keyword evidence="2" id="KW-0547">Nucleotide-binding</keyword>
<comment type="caution">
    <text evidence="5">The sequence shown here is derived from an EMBL/GenBank/DDBJ whole genome shotgun (WGS) entry which is preliminary data.</text>
</comment>
<accession>H1DDR5</accession>
<dbReference type="AlphaFoldDB" id="H1DDR5"/>
<dbReference type="GO" id="GO:0005886">
    <property type="term" value="C:plasma membrane"/>
    <property type="evidence" value="ECO:0007669"/>
    <property type="project" value="TreeGrafter"/>
</dbReference>
<dbReference type="Pfam" id="PF00437">
    <property type="entry name" value="T2SSE"/>
    <property type="match status" value="1"/>
</dbReference>
<protein>
    <recommendedName>
        <fullName evidence="4">Bacterial type II secretion system protein E domain-containing protein</fullName>
    </recommendedName>
</protein>
<dbReference type="EMBL" id="ADMC01000005">
    <property type="protein sequence ID" value="EHP50712.1"/>
    <property type="molecule type" value="Genomic_DNA"/>
</dbReference>
<evidence type="ECO:0000259" key="4">
    <source>
        <dbReference type="PROSITE" id="PS00662"/>
    </source>
</evidence>
<dbReference type="InterPro" id="IPR001482">
    <property type="entry name" value="T2SS/T4SS_dom"/>
</dbReference>
<evidence type="ECO:0000256" key="3">
    <source>
        <dbReference type="ARBA" id="ARBA00022840"/>
    </source>
</evidence>
<keyword evidence="6" id="KW-1185">Reference proteome</keyword>
<dbReference type="RefSeq" id="WP_009135555.1">
    <property type="nucleotide sequence ID" value="NZ_JH594596.1"/>
</dbReference>
<dbReference type="Gene3D" id="3.40.50.300">
    <property type="entry name" value="P-loop containing nucleotide triphosphate hydrolases"/>
    <property type="match status" value="1"/>
</dbReference>
<comment type="similarity">
    <text evidence="1">Belongs to the GSP E family.</text>
</comment>
<dbReference type="SUPFAM" id="SSF52540">
    <property type="entry name" value="P-loop containing nucleoside triphosphate hydrolases"/>
    <property type="match status" value="1"/>
</dbReference>
<dbReference type="InterPro" id="IPR027417">
    <property type="entry name" value="P-loop_NTPase"/>
</dbReference>
<sequence length="472" mass="53824">MDELRIPAEIIGFFTPEEARNYGLLPFEKREKELCCYGEEGRDYGDALQEIEIIRGIKVRIDPLEQGEFRRWMRQYYRDGTGGFARKTQTAVSAGEERDFLSRLIEEAYRTYASDIHFEAYEERCRVRFRIDGRLLERYVIEKENYAALVNQIKILANLDISEKRLPQDGRIFFHRGDCKFDVRVSCLPAIHGEKIVLRLLTRHAELLELGNLGFSERQLNDYRQAVAKPHGLVLISGPTGSGKSTTLYATLRLLNREDNNILTIEDPVEYTLEGVNQLQLKEEIGLTFGSALRTFLRQDPDIIMLGEIRDTETAHMAVRSSLTGHLIFSTIHTNSAWGCVARLADMGLHPYLIADTLLLCMAQRLVRVLCPHCKREIEEGDSCSVPWGEPVRFFRAEGCEACYYTGYSGRKAIYEVIPIDARLAAAVRNQEADVSALLKERGIQTLRETALELLREGLTSPEEILPLLNES</sequence>
<dbReference type="eggNOG" id="COG2804">
    <property type="taxonomic scope" value="Bacteria"/>
</dbReference>
<dbReference type="Proteomes" id="UP000004892">
    <property type="component" value="Unassembled WGS sequence"/>
</dbReference>
<dbReference type="HOGENOM" id="CLU_013446_10_1_10"/>
<dbReference type="CDD" id="cd01129">
    <property type="entry name" value="PulE-GspE-like"/>
    <property type="match status" value="1"/>
</dbReference>